<dbReference type="InterPro" id="IPR051131">
    <property type="entry name" value="NEK_Ser/Thr_kinase_NIMA"/>
</dbReference>
<feature type="region of interest" description="Disordered" evidence="9">
    <location>
        <begin position="423"/>
        <end position="443"/>
    </location>
</feature>
<feature type="compositionally biased region" description="Basic residues" evidence="9">
    <location>
        <begin position="380"/>
        <end position="396"/>
    </location>
</feature>
<evidence type="ECO:0000313" key="12">
    <source>
        <dbReference type="Proteomes" id="UP000692954"/>
    </source>
</evidence>
<evidence type="ECO:0000256" key="4">
    <source>
        <dbReference type="ARBA" id="ARBA00022741"/>
    </source>
</evidence>
<dbReference type="EC" id="2.7.11.1" evidence="1"/>
<evidence type="ECO:0000256" key="2">
    <source>
        <dbReference type="ARBA" id="ARBA00022527"/>
    </source>
</evidence>
<evidence type="ECO:0000313" key="11">
    <source>
        <dbReference type="EMBL" id="CAD8062004.1"/>
    </source>
</evidence>
<keyword evidence="12" id="KW-1185">Reference proteome</keyword>
<dbReference type="InterPro" id="IPR000719">
    <property type="entry name" value="Prot_kinase_dom"/>
</dbReference>
<name>A0A8S1LGC7_9CILI</name>
<evidence type="ECO:0000256" key="8">
    <source>
        <dbReference type="ARBA" id="ARBA00048679"/>
    </source>
</evidence>
<dbReference type="EMBL" id="CAJJDN010000016">
    <property type="protein sequence ID" value="CAD8062004.1"/>
    <property type="molecule type" value="Genomic_DNA"/>
</dbReference>
<evidence type="ECO:0000256" key="7">
    <source>
        <dbReference type="ARBA" id="ARBA00047899"/>
    </source>
</evidence>
<feature type="region of interest" description="Disordered" evidence="9">
    <location>
        <begin position="310"/>
        <end position="408"/>
    </location>
</feature>
<keyword evidence="6" id="KW-0067">ATP-binding</keyword>
<evidence type="ECO:0000256" key="1">
    <source>
        <dbReference type="ARBA" id="ARBA00012513"/>
    </source>
</evidence>
<evidence type="ECO:0000256" key="6">
    <source>
        <dbReference type="ARBA" id="ARBA00022840"/>
    </source>
</evidence>
<keyword evidence="4" id="KW-0547">Nucleotide-binding</keyword>
<accession>A0A8S1LGC7</accession>
<feature type="compositionally biased region" description="Low complexity" evidence="9">
    <location>
        <begin position="433"/>
        <end position="443"/>
    </location>
</feature>
<dbReference type="PANTHER" id="PTHR44899:SF3">
    <property type="entry name" value="SERINE_THREONINE-PROTEIN KINASE NEK1"/>
    <property type="match status" value="1"/>
</dbReference>
<feature type="domain" description="Protein kinase" evidence="10">
    <location>
        <begin position="6"/>
        <end position="261"/>
    </location>
</feature>
<dbReference type="Pfam" id="PF00069">
    <property type="entry name" value="Pkinase"/>
    <property type="match status" value="1"/>
</dbReference>
<dbReference type="OrthoDB" id="248923at2759"/>
<sequence length="605" mass="71566">MQKFQYQKVKYIGQRTCRQICLVKDVNDGSQWVQKYIDIEEMNKHEKDEMYNKFKTFQKLQHPNILKLREVNMTTEGKIFIIMEYADRGPLGEIINKQNGKQFSENQILDWFTQICLAVKYIHDHNILHQDLKSHKFYVTKNNCIKLGHFQTAKVLSHSQEKINDFVGTPYYIPPEMIEQKPYSLSADIWTLGIVFYELCMLQTPFQADSLHFLLLKICKGVFNNISPNYSTDLNNIIKQLLKCNPDQRPTINQILKFPLISKRVKEFKRSSLYQNEFTVQNLHQQRLSTDNNNTQLEFQDDQFQELDISSQKQFRTKPSTPVKNNYRIKSSKPDQQKQVQKTQISKRETSANSQKKEIKKNKKSNQVSKSKSPNQTQRSKSKKKINQIQSKKNHILQKPSDQQNEKNQDTHKLINNYSFYSQQFPPEAPSRQPKTIQQIQQKPEQQCESYEDLNDSQIQHGNKQYFFKHAKLKQLKQNDNLSEQFQPKKILIMDSEIQSEINDENEINLNSFQESDKLEKESSQSSFIGKSNRALQLKILLEQVLDVDKIQQSIKILLNEFTSKRFKDLEKQDENFYQKLLPFLSLQECKNFVPLFFQLIFLQK</sequence>
<evidence type="ECO:0000256" key="3">
    <source>
        <dbReference type="ARBA" id="ARBA00022679"/>
    </source>
</evidence>
<dbReference type="PROSITE" id="PS50011">
    <property type="entry name" value="PROTEIN_KINASE_DOM"/>
    <property type="match status" value="1"/>
</dbReference>
<organism evidence="11 12">
    <name type="scientific">Paramecium sonneborni</name>
    <dbReference type="NCBI Taxonomy" id="65129"/>
    <lineage>
        <taxon>Eukaryota</taxon>
        <taxon>Sar</taxon>
        <taxon>Alveolata</taxon>
        <taxon>Ciliophora</taxon>
        <taxon>Intramacronucleata</taxon>
        <taxon>Oligohymenophorea</taxon>
        <taxon>Peniculida</taxon>
        <taxon>Parameciidae</taxon>
        <taxon>Paramecium</taxon>
    </lineage>
</organism>
<protein>
    <recommendedName>
        <fullName evidence="1">non-specific serine/threonine protein kinase</fullName>
        <ecNumber evidence="1">2.7.11.1</ecNumber>
    </recommendedName>
</protein>
<dbReference type="GO" id="GO:0004674">
    <property type="term" value="F:protein serine/threonine kinase activity"/>
    <property type="evidence" value="ECO:0007669"/>
    <property type="project" value="UniProtKB-KW"/>
</dbReference>
<proteinExistence type="predicted"/>
<evidence type="ECO:0000259" key="10">
    <source>
        <dbReference type="PROSITE" id="PS50011"/>
    </source>
</evidence>
<dbReference type="GO" id="GO:0005524">
    <property type="term" value="F:ATP binding"/>
    <property type="evidence" value="ECO:0007669"/>
    <property type="project" value="UniProtKB-KW"/>
</dbReference>
<comment type="catalytic activity">
    <reaction evidence="7">
        <text>L-threonyl-[protein] + ATP = O-phospho-L-threonyl-[protein] + ADP + H(+)</text>
        <dbReference type="Rhea" id="RHEA:46608"/>
        <dbReference type="Rhea" id="RHEA-COMP:11060"/>
        <dbReference type="Rhea" id="RHEA-COMP:11605"/>
        <dbReference type="ChEBI" id="CHEBI:15378"/>
        <dbReference type="ChEBI" id="CHEBI:30013"/>
        <dbReference type="ChEBI" id="CHEBI:30616"/>
        <dbReference type="ChEBI" id="CHEBI:61977"/>
        <dbReference type="ChEBI" id="CHEBI:456216"/>
        <dbReference type="EC" id="2.7.11.1"/>
    </reaction>
</comment>
<dbReference type="Proteomes" id="UP000692954">
    <property type="component" value="Unassembled WGS sequence"/>
</dbReference>
<comment type="caution">
    <text evidence="11">The sequence shown here is derived from an EMBL/GenBank/DDBJ whole genome shotgun (WGS) entry which is preliminary data.</text>
</comment>
<dbReference type="PANTHER" id="PTHR44899">
    <property type="entry name" value="CAMK FAMILY PROTEIN KINASE"/>
    <property type="match status" value="1"/>
</dbReference>
<gene>
    <name evidence="11" type="ORF">PSON_ATCC_30995.1.T0160091</name>
</gene>
<keyword evidence="5" id="KW-0418">Kinase</keyword>
<evidence type="ECO:0000256" key="5">
    <source>
        <dbReference type="ARBA" id="ARBA00022777"/>
    </source>
</evidence>
<keyword evidence="2" id="KW-0723">Serine/threonine-protein kinase</keyword>
<reference evidence="11" key="1">
    <citation type="submission" date="2021-01" db="EMBL/GenBank/DDBJ databases">
        <authorList>
            <consortium name="Genoscope - CEA"/>
            <person name="William W."/>
        </authorList>
    </citation>
    <scope>NUCLEOTIDE SEQUENCE</scope>
</reference>
<comment type="catalytic activity">
    <reaction evidence="8">
        <text>L-seryl-[protein] + ATP = O-phospho-L-seryl-[protein] + ADP + H(+)</text>
        <dbReference type="Rhea" id="RHEA:17989"/>
        <dbReference type="Rhea" id="RHEA-COMP:9863"/>
        <dbReference type="Rhea" id="RHEA-COMP:11604"/>
        <dbReference type="ChEBI" id="CHEBI:15378"/>
        <dbReference type="ChEBI" id="CHEBI:29999"/>
        <dbReference type="ChEBI" id="CHEBI:30616"/>
        <dbReference type="ChEBI" id="CHEBI:83421"/>
        <dbReference type="ChEBI" id="CHEBI:456216"/>
        <dbReference type="EC" id="2.7.11.1"/>
    </reaction>
</comment>
<feature type="compositionally biased region" description="Polar residues" evidence="9">
    <location>
        <begin position="310"/>
        <end position="324"/>
    </location>
</feature>
<keyword evidence="3" id="KW-0808">Transferase</keyword>
<dbReference type="AlphaFoldDB" id="A0A8S1LGC7"/>
<evidence type="ECO:0000256" key="9">
    <source>
        <dbReference type="SAM" id="MobiDB-lite"/>
    </source>
</evidence>